<sequence>MKYFKTHLPVEKIKDDLHAVRPDADEDTCIVEIENKRSIIVTISESISEYLQKDRNFRNIELSDTDISVIKIIHKILSVSGNRTLFGM</sequence>
<gene>
    <name evidence="1" type="ORF">FRZ67_08685</name>
</gene>
<dbReference type="AlphaFoldDB" id="A0A5B8V7B6"/>
<name>A0A5B8V7B6_9BACT</name>
<evidence type="ECO:0000313" key="2">
    <source>
        <dbReference type="Proteomes" id="UP000321533"/>
    </source>
</evidence>
<organism evidence="1 2">
    <name type="scientific">Panacibacter ginsenosidivorans</name>
    <dbReference type="NCBI Taxonomy" id="1813871"/>
    <lineage>
        <taxon>Bacteria</taxon>
        <taxon>Pseudomonadati</taxon>
        <taxon>Bacteroidota</taxon>
        <taxon>Chitinophagia</taxon>
        <taxon>Chitinophagales</taxon>
        <taxon>Chitinophagaceae</taxon>
        <taxon>Panacibacter</taxon>
    </lineage>
</organism>
<reference evidence="1 2" key="1">
    <citation type="journal article" date="2016" name="Int. J. Syst. Evol. Microbiol.">
        <title>Panacibacter ginsenosidivorans gen. nov., sp. nov., with ginsenoside converting activity isolated from soil of a ginseng field.</title>
        <authorList>
            <person name="Siddiqi M.Z."/>
            <person name="Muhammad Shafi S."/>
            <person name="Choi K.D."/>
            <person name="Im W.T."/>
        </authorList>
    </citation>
    <scope>NUCLEOTIDE SEQUENCE [LARGE SCALE GENOMIC DNA]</scope>
    <source>
        <strain evidence="1 2">Gsoil1550</strain>
    </source>
</reference>
<dbReference type="Proteomes" id="UP000321533">
    <property type="component" value="Chromosome"/>
</dbReference>
<proteinExistence type="predicted"/>
<keyword evidence="2" id="KW-1185">Reference proteome</keyword>
<evidence type="ECO:0000313" key="1">
    <source>
        <dbReference type="EMBL" id="QEC67367.1"/>
    </source>
</evidence>
<dbReference type="EMBL" id="CP042435">
    <property type="protein sequence ID" value="QEC67367.1"/>
    <property type="molecule type" value="Genomic_DNA"/>
</dbReference>
<dbReference type="RefSeq" id="WP_147189174.1">
    <property type="nucleotide sequence ID" value="NZ_CP042435.1"/>
</dbReference>
<accession>A0A5B8V7B6</accession>
<protein>
    <submittedName>
        <fullName evidence="1">Uncharacterized protein</fullName>
    </submittedName>
</protein>
<dbReference type="KEGG" id="pgin:FRZ67_08685"/>